<sequence length="164" mass="19176">MIAERQSTLEEDYHSSRSRRGRRNYKRLPIPERQATLNRWFTQTMYMPFLKYAEVWRANQGTRIAYSAGYNVLDSSSEMDEVNAKAEVIEAIDKAKRLNLPATDLVRQLAIVTKDMAYRIHDVGGWTASYFGHIVDLIVVERYRQTQHYAEELKRKELPNAFAT</sequence>
<accession>A0A1F5I3H8</accession>
<evidence type="ECO:0000313" key="2">
    <source>
        <dbReference type="EMBL" id="OGE10829.1"/>
    </source>
</evidence>
<evidence type="ECO:0000313" key="3">
    <source>
        <dbReference type="Proteomes" id="UP000179227"/>
    </source>
</evidence>
<feature type="region of interest" description="Disordered" evidence="1">
    <location>
        <begin position="1"/>
        <end position="26"/>
    </location>
</feature>
<organism evidence="2 3">
    <name type="scientific">Candidatus Curtissbacteria bacterium RIFCSPLOWO2_01_FULL_42_26</name>
    <dbReference type="NCBI Taxonomy" id="1797729"/>
    <lineage>
        <taxon>Bacteria</taxon>
        <taxon>Candidatus Curtissiibacteriota</taxon>
    </lineage>
</organism>
<protein>
    <submittedName>
        <fullName evidence="2">Uncharacterized protein</fullName>
    </submittedName>
</protein>
<feature type="compositionally biased region" description="Basic residues" evidence="1">
    <location>
        <begin position="16"/>
        <end position="26"/>
    </location>
</feature>
<gene>
    <name evidence="2" type="ORF">A3A60_02510</name>
</gene>
<proteinExistence type="predicted"/>
<evidence type="ECO:0000256" key="1">
    <source>
        <dbReference type="SAM" id="MobiDB-lite"/>
    </source>
</evidence>
<dbReference type="STRING" id="1797729.A3A60_02510"/>
<dbReference type="AlphaFoldDB" id="A0A1F5I3H8"/>
<dbReference type="Proteomes" id="UP000179227">
    <property type="component" value="Unassembled WGS sequence"/>
</dbReference>
<comment type="caution">
    <text evidence="2">The sequence shown here is derived from an EMBL/GenBank/DDBJ whole genome shotgun (WGS) entry which is preliminary data.</text>
</comment>
<reference evidence="2 3" key="1">
    <citation type="journal article" date="2016" name="Nat. Commun.">
        <title>Thousands of microbial genomes shed light on interconnected biogeochemical processes in an aquifer system.</title>
        <authorList>
            <person name="Anantharaman K."/>
            <person name="Brown C.T."/>
            <person name="Hug L.A."/>
            <person name="Sharon I."/>
            <person name="Castelle C.J."/>
            <person name="Probst A.J."/>
            <person name="Thomas B.C."/>
            <person name="Singh A."/>
            <person name="Wilkins M.J."/>
            <person name="Karaoz U."/>
            <person name="Brodie E.L."/>
            <person name="Williams K.H."/>
            <person name="Hubbard S.S."/>
            <person name="Banfield J.F."/>
        </authorList>
    </citation>
    <scope>NUCLEOTIDE SEQUENCE [LARGE SCALE GENOMIC DNA]</scope>
</reference>
<dbReference type="EMBL" id="MFBS01000006">
    <property type="protein sequence ID" value="OGE10829.1"/>
    <property type="molecule type" value="Genomic_DNA"/>
</dbReference>
<name>A0A1F5I3H8_9BACT</name>